<evidence type="ECO:0000256" key="1">
    <source>
        <dbReference type="SAM" id="MobiDB-lite"/>
    </source>
</evidence>
<dbReference type="AlphaFoldDB" id="A0A0F7UK64"/>
<dbReference type="EMBL" id="LN714485">
    <property type="protein sequence ID" value="CEL68900.1"/>
    <property type="molecule type" value="Genomic_DNA"/>
</dbReference>
<gene>
    <name evidence="2" type="ORF">BN1204_046330</name>
</gene>
<proteinExistence type="predicted"/>
<feature type="region of interest" description="Disordered" evidence="1">
    <location>
        <begin position="144"/>
        <end position="456"/>
    </location>
</feature>
<feature type="compositionally biased region" description="Pro residues" evidence="1">
    <location>
        <begin position="41"/>
        <end position="50"/>
    </location>
</feature>
<evidence type="ECO:0000313" key="2">
    <source>
        <dbReference type="EMBL" id="CEL68900.1"/>
    </source>
</evidence>
<protein>
    <submittedName>
        <fullName evidence="2">Uncharacterized protein</fullName>
    </submittedName>
</protein>
<feature type="compositionally biased region" description="Low complexity" evidence="1">
    <location>
        <begin position="412"/>
        <end position="438"/>
    </location>
</feature>
<name>A0A0F7UK64_NEOCL</name>
<organism evidence="2">
    <name type="scientific">Neospora caninum (strain Liverpool)</name>
    <dbReference type="NCBI Taxonomy" id="572307"/>
    <lineage>
        <taxon>Eukaryota</taxon>
        <taxon>Sar</taxon>
        <taxon>Alveolata</taxon>
        <taxon>Apicomplexa</taxon>
        <taxon>Conoidasida</taxon>
        <taxon>Coccidia</taxon>
        <taxon>Eucoccidiorida</taxon>
        <taxon>Eimeriorina</taxon>
        <taxon>Sarcocystidae</taxon>
        <taxon>Neospora</taxon>
    </lineage>
</organism>
<feature type="compositionally biased region" description="Basic and acidic residues" evidence="1">
    <location>
        <begin position="170"/>
        <end position="212"/>
    </location>
</feature>
<sequence>MSAFSRRPPQGRQADGRGSGRQFRPSYPSYCPAAFSSAHAPAPPAPPCHAPCPSSGPRGCQPPPFFLSGAGSSAFSGSAVCLSSSSSAGGWRPPHPRMHAVRGRERERRGRARGPRLASFSTPLVPPRCLADPWASLNGEMKAKYPDLEMPCKTRPERLVSAEPEEQQEEGAREKEGHSPEEVSKGGGDRRAEQSARAVDGHEEGTRGEGVRRPSSGYSTEQDRNRGQQESSDGDCCAQSLRRRPMRLPPVSSETADGGDAGSRGSQEITENAKHEDVAGAMRGENVTNPGDIEKNPSTSSVAFSCLEADRDRDGQIRERAAFPDRHSARNSSLSLSPEKKKFCLASLPPPRATGASSFGSEGERASETCETFTRDQEKQSSGQTGCGVKGKTWLKLPPPAMKKSEDEPLTSLSSVSSPPVSASSASVSSLFGSSGEPSSDRRVEGRSGAATDRLISSGVSSAERLCSSADALANEAQGGGGDKERDAQAAEECSSFLSLDVGKIREKLRERRERASGDI</sequence>
<reference evidence="2" key="1">
    <citation type="journal article" date="2015" name="PLoS ONE">
        <title>Comprehensive Evaluation of Toxoplasma gondii VEG and Neospora caninum LIV Genomes with Tachyzoite Stage Transcriptome and Proteome Defines Novel Transcript Features.</title>
        <authorList>
            <person name="Ramaprasad A."/>
            <person name="Mourier T."/>
            <person name="Naeem R."/>
            <person name="Malas T.B."/>
            <person name="Moussa E."/>
            <person name="Panigrahi A."/>
            <person name="Vermont S.J."/>
            <person name="Otto T.D."/>
            <person name="Wastling J."/>
            <person name="Pain A."/>
        </authorList>
    </citation>
    <scope>NUCLEOTIDE SEQUENCE</scope>
    <source>
        <strain evidence="2">Liverpool</strain>
    </source>
</reference>
<feature type="compositionally biased region" description="Basic and acidic residues" evidence="1">
    <location>
        <begin position="308"/>
        <end position="328"/>
    </location>
</feature>
<feature type="region of interest" description="Disordered" evidence="1">
    <location>
        <begin position="38"/>
        <end position="129"/>
    </location>
</feature>
<feature type="compositionally biased region" description="Low complexity" evidence="1">
    <location>
        <begin position="66"/>
        <end position="90"/>
    </location>
</feature>
<accession>A0A0F7UK64</accession>
<feature type="compositionally biased region" description="Basic and acidic residues" evidence="1">
    <location>
        <begin position="144"/>
        <end position="160"/>
    </location>
</feature>
<feature type="compositionally biased region" description="Basic and acidic residues" evidence="1">
    <location>
        <begin position="362"/>
        <end position="379"/>
    </location>
</feature>
<feature type="region of interest" description="Disordered" evidence="1">
    <location>
        <begin position="1"/>
        <end position="25"/>
    </location>
</feature>